<evidence type="ECO:0000256" key="5">
    <source>
        <dbReference type="ARBA" id="ARBA00022857"/>
    </source>
</evidence>
<evidence type="ECO:0000256" key="7">
    <source>
        <dbReference type="ARBA" id="ARBA00047925"/>
    </source>
</evidence>
<dbReference type="InterPro" id="IPR002504">
    <property type="entry name" value="NADK"/>
</dbReference>
<dbReference type="InterPro" id="IPR017438">
    <property type="entry name" value="ATP-NAD_kinase_N"/>
</dbReference>
<dbReference type="InterPro" id="IPR017437">
    <property type="entry name" value="ATP-NAD_kinase_PpnK-typ_C"/>
</dbReference>
<feature type="binding site" evidence="8">
    <location>
        <begin position="134"/>
        <end position="135"/>
    </location>
    <ligand>
        <name>NAD(+)</name>
        <dbReference type="ChEBI" id="CHEBI:57540"/>
    </ligand>
</feature>
<comment type="catalytic activity">
    <reaction evidence="7 8">
        <text>NAD(+) + ATP = ADP + NADP(+) + H(+)</text>
        <dbReference type="Rhea" id="RHEA:18629"/>
        <dbReference type="ChEBI" id="CHEBI:15378"/>
        <dbReference type="ChEBI" id="CHEBI:30616"/>
        <dbReference type="ChEBI" id="CHEBI:57540"/>
        <dbReference type="ChEBI" id="CHEBI:58349"/>
        <dbReference type="ChEBI" id="CHEBI:456216"/>
        <dbReference type="EC" id="2.7.1.23"/>
    </reaction>
</comment>
<comment type="cofactor">
    <cofactor evidence="8">
        <name>a divalent metal cation</name>
        <dbReference type="ChEBI" id="CHEBI:60240"/>
    </cofactor>
</comment>
<feature type="active site" description="Proton acceptor" evidence="8">
    <location>
        <position position="61"/>
    </location>
</feature>
<feature type="binding site" evidence="8">
    <location>
        <begin position="175"/>
        <end position="180"/>
    </location>
    <ligand>
        <name>NAD(+)</name>
        <dbReference type="ChEBI" id="CHEBI:57540"/>
    </ligand>
</feature>
<dbReference type="AlphaFoldDB" id="A0A0A0IP14"/>
<dbReference type="GO" id="GO:0003951">
    <property type="term" value="F:NAD+ kinase activity"/>
    <property type="evidence" value="ECO:0007669"/>
    <property type="project" value="UniProtKB-UniRule"/>
</dbReference>
<dbReference type="GO" id="GO:0006741">
    <property type="term" value="P:NADP+ biosynthetic process"/>
    <property type="evidence" value="ECO:0007669"/>
    <property type="project" value="UniProtKB-UniRule"/>
</dbReference>
<dbReference type="GO" id="GO:0005524">
    <property type="term" value="F:ATP binding"/>
    <property type="evidence" value="ECO:0007669"/>
    <property type="project" value="UniProtKB-KW"/>
</dbReference>
<evidence type="ECO:0000256" key="4">
    <source>
        <dbReference type="ARBA" id="ARBA00022840"/>
    </source>
</evidence>
<keyword evidence="8" id="KW-0963">Cytoplasm</keyword>
<dbReference type="GO" id="GO:0051287">
    <property type="term" value="F:NAD binding"/>
    <property type="evidence" value="ECO:0007669"/>
    <property type="project" value="UniProtKB-ARBA"/>
</dbReference>
<name>A0A0A0IP14_CLOBO</name>
<dbReference type="PANTHER" id="PTHR20275">
    <property type="entry name" value="NAD KINASE"/>
    <property type="match status" value="1"/>
</dbReference>
<feature type="binding site" evidence="8">
    <location>
        <position position="66"/>
    </location>
    <ligand>
        <name>NAD(+)</name>
        <dbReference type="ChEBI" id="CHEBI:57540"/>
    </ligand>
</feature>
<keyword evidence="4 8" id="KW-0067">ATP-binding</keyword>
<dbReference type="PANTHER" id="PTHR20275:SF0">
    <property type="entry name" value="NAD KINASE"/>
    <property type="match status" value="1"/>
</dbReference>
<feature type="binding site" evidence="8">
    <location>
        <position position="234"/>
    </location>
    <ligand>
        <name>NAD(+)</name>
        <dbReference type="ChEBI" id="CHEBI:57540"/>
    </ligand>
</feature>
<organism evidence="9 10">
    <name type="scientific">Clostridium botulinum C/D str. DC5</name>
    <dbReference type="NCBI Taxonomy" id="1443128"/>
    <lineage>
        <taxon>Bacteria</taxon>
        <taxon>Bacillati</taxon>
        <taxon>Bacillota</taxon>
        <taxon>Clostridia</taxon>
        <taxon>Eubacteriales</taxon>
        <taxon>Clostridiaceae</taxon>
        <taxon>Clostridium</taxon>
    </lineage>
</organism>
<comment type="caution">
    <text evidence="8">Lacks conserved residue(s) required for the propagation of feature annotation.</text>
</comment>
<proteinExistence type="inferred from homology"/>
<reference evidence="9 10" key="1">
    <citation type="submission" date="2014-01" db="EMBL/GenBank/DDBJ databases">
        <title>Plasmidome dynamics in the species complex Clostridium novyi sensu lato converts strains of independent lineages into distinctly different pathogens.</title>
        <authorList>
            <person name="Skarin H."/>
            <person name="Segerman B."/>
        </authorList>
    </citation>
    <scope>NUCLEOTIDE SEQUENCE [LARGE SCALE GENOMIC DNA]</scope>
    <source>
        <strain evidence="9 10">DC5</strain>
    </source>
</reference>
<keyword evidence="1 8" id="KW-0808">Transferase</keyword>
<dbReference type="EMBL" id="JDRY01000001">
    <property type="protein sequence ID" value="KGN01932.1"/>
    <property type="molecule type" value="Genomic_DNA"/>
</dbReference>
<keyword evidence="2 8" id="KW-0547">Nucleotide-binding</keyword>
<dbReference type="InterPro" id="IPR016064">
    <property type="entry name" value="NAD/diacylglycerol_kinase_sf"/>
</dbReference>
<evidence type="ECO:0000256" key="1">
    <source>
        <dbReference type="ARBA" id="ARBA00022679"/>
    </source>
</evidence>
<dbReference type="GO" id="GO:0046872">
    <property type="term" value="F:metal ion binding"/>
    <property type="evidence" value="ECO:0007669"/>
    <property type="project" value="UniProtKB-UniRule"/>
</dbReference>
<evidence type="ECO:0000313" key="10">
    <source>
        <dbReference type="Proteomes" id="UP000030014"/>
    </source>
</evidence>
<feature type="binding site" evidence="8">
    <location>
        <begin position="61"/>
        <end position="62"/>
    </location>
    <ligand>
        <name>NAD(+)</name>
        <dbReference type="ChEBI" id="CHEBI:57540"/>
    </ligand>
</feature>
<sequence length="273" mass="30770">MKNIGLNINSSKFIDESIIESIINKINKYISDAKVTIYKDSRGLDSASTYDLDIIIVLGGDGTILRTARAVSKYGVPIFGINMGHLGFLTEVEISEFEEAIKKLSSHDYIIEDRMMLECNVNNQNKNAKYISLNDIVISRGTLSRILNYEIFIDNKLYTSFNSDGVIISTPTGSTGYALSAGGPIIYPTLEVMSVIPICPHSMKNRSIMIESDSKIDIKINHKRESVFLTLDGQEAIELDKCEEIIIKKCNFKCKLIRIHGYDYFEVLRKKIF</sequence>
<dbReference type="Gene3D" id="2.60.200.30">
    <property type="entry name" value="Probable inorganic polyphosphate/atp-NAD kinase, domain 2"/>
    <property type="match status" value="1"/>
</dbReference>
<gene>
    <name evidence="8" type="primary">nadK</name>
    <name evidence="9" type="ORF">Z955_00600</name>
</gene>
<dbReference type="HAMAP" id="MF_00361">
    <property type="entry name" value="NAD_kinase"/>
    <property type="match status" value="1"/>
</dbReference>
<evidence type="ECO:0000256" key="6">
    <source>
        <dbReference type="ARBA" id="ARBA00023027"/>
    </source>
</evidence>
<keyword evidence="5 8" id="KW-0521">NADP</keyword>
<comment type="function">
    <text evidence="8">Involved in the regulation of the intracellular balance of NAD and NADP, and is a key enzyme in the biosynthesis of NADP. Catalyzes specifically the phosphorylation on 2'-hydroxyl of the adenosine moiety of NAD to yield NADP.</text>
</comment>
<protein>
    <recommendedName>
        <fullName evidence="8">NAD kinase</fullName>
        <ecNumber evidence="8">2.7.1.23</ecNumber>
    </recommendedName>
    <alternativeName>
        <fullName evidence="8">ATP-dependent NAD kinase</fullName>
    </alternativeName>
</protein>
<dbReference type="Pfam" id="PF01513">
    <property type="entry name" value="NAD_kinase"/>
    <property type="match status" value="1"/>
</dbReference>
<dbReference type="SUPFAM" id="SSF111331">
    <property type="entry name" value="NAD kinase/diacylglycerol kinase-like"/>
    <property type="match status" value="1"/>
</dbReference>
<dbReference type="GO" id="GO:0019674">
    <property type="term" value="P:NAD+ metabolic process"/>
    <property type="evidence" value="ECO:0007669"/>
    <property type="project" value="InterPro"/>
</dbReference>
<keyword evidence="3 8" id="KW-0418">Kinase</keyword>
<evidence type="ECO:0000256" key="3">
    <source>
        <dbReference type="ARBA" id="ARBA00022777"/>
    </source>
</evidence>
<dbReference type="Pfam" id="PF20143">
    <property type="entry name" value="NAD_kinase_C"/>
    <property type="match status" value="1"/>
</dbReference>
<evidence type="ECO:0000256" key="8">
    <source>
        <dbReference type="HAMAP-Rule" id="MF_00361"/>
    </source>
</evidence>
<evidence type="ECO:0000313" key="9">
    <source>
        <dbReference type="EMBL" id="KGN01932.1"/>
    </source>
</evidence>
<comment type="subcellular location">
    <subcellularLocation>
        <location evidence="8">Cytoplasm</location>
    </subcellularLocation>
</comment>
<comment type="caution">
    <text evidence="9">The sequence shown here is derived from an EMBL/GenBank/DDBJ whole genome shotgun (WGS) entry which is preliminary data.</text>
</comment>
<comment type="similarity">
    <text evidence="8">Belongs to the NAD kinase family.</text>
</comment>
<dbReference type="Proteomes" id="UP000030014">
    <property type="component" value="Unassembled WGS sequence"/>
</dbReference>
<keyword evidence="6 8" id="KW-0520">NAD</keyword>
<dbReference type="EC" id="2.7.1.23" evidence="8"/>
<evidence type="ECO:0000256" key="2">
    <source>
        <dbReference type="ARBA" id="ARBA00022741"/>
    </source>
</evidence>
<feature type="binding site" evidence="8">
    <location>
        <position position="145"/>
    </location>
    <ligand>
        <name>NAD(+)</name>
        <dbReference type="ChEBI" id="CHEBI:57540"/>
    </ligand>
</feature>
<feature type="binding site" evidence="8">
    <location>
        <position position="164"/>
    </location>
    <ligand>
        <name>NAD(+)</name>
        <dbReference type="ChEBI" id="CHEBI:57540"/>
    </ligand>
</feature>
<accession>A0A0A0IP14</accession>
<dbReference type="Gene3D" id="3.40.50.10330">
    <property type="entry name" value="Probable inorganic polyphosphate/atp-NAD kinase, domain 1"/>
    <property type="match status" value="1"/>
</dbReference>
<dbReference type="GO" id="GO:0005737">
    <property type="term" value="C:cytoplasm"/>
    <property type="evidence" value="ECO:0007669"/>
    <property type="project" value="UniProtKB-SubCell"/>
</dbReference>
<dbReference type="RefSeq" id="WP_039256771.1">
    <property type="nucleotide sequence ID" value="NZ_JDRY01000001.1"/>
</dbReference>